<evidence type="ECO:0000313" key="5">
    <source>
        <dbReference type="Proteomes" id="UP000068067"/>
    </source>
</evidence>
<evidence type="ECO:0000256" key="3">
    <source>
        <dbReference type="SAM" id="SignalP"/>
    </source>
</evidence>
<accession>A0A0M4CS72</accession>
<dbReference type="KEGG" id="cdx:CDES_14025"/>
<protein>
    <recommendedName>
        <fullName evidence="6">Secreted protein</fullName>
    </recommendedName>
</protein>
<keyword evidence="2" id="KW-0812">Transmembrane</keyword>
<evidence type="ECO:0008006" key="6">
    <source>
        <dbReference type="Google" id="ProtNLM"/>
    </source>
</evidence>
<organism evidence="4 5">
    <name type="scientific">Corynebacterium deserti GIMN1.010</name>
    <dbReference type="NCBI Taxonomy" id="931089"/>
    <lineage>
        <taxon>Bacteria</taxon>
        <taxon>Bacillati</taxon>
        <taxon>Actinomycetota</taxon>
        <taxon>Actinomycetes</taxon>
        <taxon>Mycobacteriales</taxon>
        <taxon>Corynebacteriaceae</taxon>
        <taxon>Corynebacterium</taxon>
    </lineage>
</organism>
<dbReference type="Proteomes" id="UP000068067">
    <property type="component" value="Chromosome"/>
</dbReference>
<evidence type="ECO:0000313" key="4">
    <source>
        <dbReference type="EMBL" id="ALC07130.1"/>
    </source>
</evidence>
<dbReference type="PATRIC" id="fig|931089.4.peg.2836"/>
<proteinExistence type="predicted"/>
<evidence type="ECO:0000256" key="1">
    <source>
        <dbReference type="SAM" id="MobiDB-lite"/>
    </source>
</evidence>
<feature type="chain" id="PRO_5005791525" description="Secreted protein" evidence="3">
    <location>
        <begin position="34"/>
        <end position="844"/>
    </location>
</feature>
<feature type="transmembrane region" description="Helical" evidence="2">
    <location>
        <begin position="802"/>
        <end position="822"/>
    </location>
</feature>
<dbReference type="AlphaFoldDB" id="A0A0M4CS72"/>
<keyword evidence="3" id="KW-0732">Signal</keyword>
<keyword evidence="2" id="KW-0472">Membrane</keyword>
<dbReference type="OrthoDB" id="3797035at2"/>
<feature type="signal peptide" evidence="3">
    <location>
        <begin position="1"/>
        <end position="33"/>
    </location>
</feature>
<feature type="compositionally biased region" description="Polar residues" evidence="1">
    <location>
        <begin position="430"/>
        <end position="441"/>
    </location>
</feature>
<dbReference type="STRING" id="931089.CDES_14025"/>
<dbReference type="EMBL" id="CP009220">
    <property type="protein sequence ID" value="ALC07130.1"/>
    <property type="molecule type" value="Genomic_DNA"/>
</dbReference>
<reference evidence="4 5" key="1">
    <citation type="submission" date="2014-08" db="EMBL/GenBank/DDBJ databases">
        <title>Complete genome sequence of Corynebacterium deserti GIMN1.010 (=DSM 45689), isolated from desert sand in western China.</title>
        <authorList>
            <person name="Ruckert C."/>
            <person name="Albersmeier A."/>
            <person name="Kalinowski J."/>
        </authorList>
    </citation>
    <scope>NUCLEOTIDE SEQUENCE [LARGE SCALE GENOMIC DNA]</scope>
    <source>
        <strain evidence="4 5">GIMN1.010</strain>
    </source>
</reference>
<name>A0A0M4CS72_9CORY</name>
<evidence type="ECO:0000256" key="2">
    <source>
        <dbReference type="SAM" id="Phobius"/>
    </source>
</evidence>
<sequence length="844" mass="89836">MRFHGPRSLTALVTVTTIFGASALLGTTPQANALPIPLDPSDPVISELWVNPAARPNDEVSDVELEIADFAMPNDNLSVAVGENLTVQVRVTNHSSETLSNITLQAQRQEASVDVASARVAVASEYFGYFGASLTLEEDLEPGMTVDTEFEIPLDSLSIVQPGEYPVLIALSGQQNGVATHMDSQRFLLPVLGTNDTPNNTEDSPTPTTLIYPLTAQTHVLGGETGEAPEDPPLVVSSDELAQELAPTGRLTKLIDAYLQSSPQVQQATCLAIDPQLLDVVERMVDGYTVADSRRSAVRQSQRLRELWTADRDPNPGTPGIGLEDAEAFLEKLTQATANTCVVALPWANTDLNAVSQTGNQWLMREAVQRGTSTIEEVLGVTPQTNVVIPGNGFVETSTIDDLAWADSTAFNYTINEEWELQSGPPGVTGQASEQSALDNPQPTPEDISAPTPTTPVSVLVADNTVWGAPGVDRFYSLAEGITAVTYQGSLSATLATLGSNPETVGYSNPDSRYDYTLDSASARNLTGQASLRLSVGNGDADTPVLVMPSATIDADDGEMLLDTTQALIDDHTATPFTLHQYLTANAEQRTALADATAASGGLEGTSIGAPYADPAALTETEILRATQQVEYIDDLTGIMANDPSIVLTRYNFTAPLRHDLLRAMSINDRRSLGRHTDATSEADSILNDNRDALQGLRSSVALLPPGNVYTRTSESSPLIIVAQNGLPLPAETQIVYTGNQDAHINTPGVVRIPAQGSITLQMTADLPDESLRTDLTLWLASPDGATISEPVQISVQPRPNLTSTIITVVVGIVAVGGLLVLRKRRSVEKRLPGSVSPKPPPTH</sequence>
<feature type="region of interest" description="Disordered" evidence="1">
    <location>
        <begin position="420"/>
        <end position="456"/>
    </location>
</feature>
<gene>
    <name evidence="4" type="ORF">CDES_14025</name>
</gene>
<keyword evidence="2" id="KW-1133">Transmembrane helix</keyword>
<keyword evidence="5" id="KW-1185">Reference proteome</keyword>